<proteinExistence type="predicted"/>
<organism evidence="1 2">
    <name type="scientific">Vibrio gelatinilyticus</name>
    <dbReference type="NCBI Taxonomy" id="2893468"/>
    <lineage>
        <taxon>Bacteria</taxon>
        <taxon>Pseudomonadati</taxon>
        <taxon>Pseudomonadota</taxon>
        <taxon>Gammaproteobacteria</taxon>
        <taxon>Vibrionales</taxon>
        <taxon>Vibrionaceae</taxon>
        <taxon>Vibrio</taxon>
    </lineage>
</organism>
<evidence type="ECO:0000313" key="1">
    <source>
        <dbReference type="EMBL" id="MCJ2378594.1"/>
    </source>
</evidence>
<gene>
    <name evidence="1" type="ORF">LNL84_17425</name>
</gene>
<keyword evidence="1" id="KW-0489">Methyltransferase</keyword>
<protein>
    <submittedName>
        <fullName evidence="1">tRNA (Guanosine(18)-2'-O)-methyltransferase TrmH</fullName>
        <ecNumber evidence="1">2.1.1.34</ecNumber>
    </submittedName>
</protein>
<dbReference type="EMBL" id="JAJNNZ010000019">
    <property type="protein sequence ID" value="MCJ2378594.1"/>
    <property type="molecule type" value="Genomic_DNA"/>
</dbReference>
<dbReference type="Proteomes" id="UP001139488">
    <property type="component" value="Unassembled WGS sequence"/>
</dbReference>
<dbReference type="GO" id="GO:0032259">
    <property type="term" value="P:methylation"/>
    <property type="evidence" value="ECO:0007669"/>
    <property type="project" value="UniProtKB-KW"/>
</dbReference>
<comment type="caution">
    <text evidence="1">The sequence shown here is derived from an EMBL/GenBank/DDBJ whole genome shotgun (WGS) entry which is preliminary data.</text>
</comment>
<keyword evidence="1" id="KW-0808">Transferase</keyword>
<keyword evidence="2" id="KW-1185">Reference proteome</keyword>
<name>A0A9X2AX24_9VIBR</name>
<dbReference type="EC" id="2.1.1.34" evidence="1"/>
<accession>A0A9X2AX24</accession>
<feature type="non-terminal residue" evidence="1">
    <location>
        <position position="32"/>
    </location>
</feature>
<reference evidence="1" key="1">
    <citation type="submission" date="2021-11" db="EMBL/GenBank/DDBJ databases">
        <title>Vibrio ZSDE26 sp. nov. and Vibrio ZSDZ34 sp. nov., isolated from coastal seawater in Qingdao.</title>
        <authorList>
            <person name="Zhang P."/>
        </authorList>
    </citation>
    <scope>NUCLEOTIDE SEQUENCE</scope>
    <source>
        <strain evidence="1">ZSDZ34</strain>
    </source>
</reference>
<evidence type="ECO:0000313" key="2">
    <source>
        <dbReference type="Proteomes" id="UP001139488"/>
    </source>
</evidence>
<dbReference type="AlphaFoldDB" id="A0A9X2AX24"/>
<dbReference type="GO" id="GO:0141100">
    <property type="term" value="F:tRNA (guanine(18)-2'-O)-methyltransferase activity"/>
    <property type="evidence" value="ECO:0007669"/>
    <property type="project" value="UniProtKB-EC"/>
</dbReference>
<sequence length="32" mass="3762">MNIERYLRIQKVLKARQPDLTLCLDQVHQAPA</sequence>